<evidence type="ECO:0000313" key="1">
    <source>
        <dbReference type="EMBL" id="VVN67186.1"/>
    </source>
</evidence>
<evidence type="ECO:0000313" key="2">
    <source>
        <dbReference type="Proteomes" id="UP000379480"/>
    </source>
</evidence>
<proteinExistence type="predicted"/>
<sequence length="46" mass="5234">MPGADFITDYRHFHLAFSDHHIQQSSFVIQEQVVRQSIAQLPLAGP</sequence>
<protein>
    <submittedName>
        <fullName evidence="1">Uncharacterized protein</fullName>
    </submittedName>
</protein>
<dbReference type="EMBL" id="CABVHY010000001">
    <property type="protein sequence ID" value="VVN67186.1"/>
    <property type="molecule type" value="Genomic_DNA"/>
</dbReference>
<reference evidence="1 2" key="1">
    <citation type="submission" date="2019-09" db="EMBL/GenBank/DDBJ databases">
        <authorList>
            <person name="Chandra G."/>
            <person name="Truman W A."/>
        </authorList>
    </citation>
    <scope>NUCLEOTIDE SEQUENCE [LARGE SCALE GENOMIC DNA]</scope>
    <source>
        <strain evidence="1">PS723</strain>
    </source>
</reference>
<name>A0A5E6ZLT9_PSEFL</name>
<dbReference type="Proteomes" id="UP000379480">
    <property type="component" value="Unassembled WGS sequence"/>
</dbReference>
<gene>
    <name evidence="1" type="ORF">PS723_00172</name>
</gene>
<accession>A0A5E6ZLT9</accession>
<dbReference type="AlphaFoldDB" id="A0A5E6ZLT9"/>
<organism evidence="1 2">
    <name type="scientific">Pseudomonas fluorescens</name>
    <dbReference type="NCBI Taxonomy" id="294"/>
    <lineage>
        <taxon>Bacteria</taxon>
        <taxon>Pseudomonadati</taxon>
        <taxon>Pseudomonadota</taxon>
        <taxon>Gammaproteobacteria</taxon>
        <taxon>Pseudomonadales</taxon>
        <taxon>Pseudomonadaceae</taxon>
        <taxon>Pseudomonas</taxon>
    </lineage>
</organism>